<dbReference type="GeneID" id="16836166"/>
<accession>S6CGH3</accession>
<protein>
    <submittedName>
        <fullName evidence="1">Tail spike protein head-binding protein</fullName>
    </submittedName>
</protein>
<evidence type="ECO:0000313" key="2">
    <source>
        <dbReference type="Proteomes" id="UP000015925"/>
    </source>
</evidence>
<dbReference type="KEGG" id="vg:16836166"/>
<dbReference type="Gene3D" id="3.30.2020.50">
    <property type="match status" value="1"/>
</dbReference>
<dbReference type="RefSeq" id="YP_008532048.1">
    <property type="nucleotide sequence ID" value="NC_022343.1"/>
</dbReference>
<reference evidence="1 2" key="1">
    <citation type="journal article" date="2013" name="PLoS ONE">
        <title>Isolation of a Bacteriophage Specific for a New Capsular Type of Klebsiella pneumoniae and Characterization of Its Polysaccharide Depolymerase.</title>
        <authorList>
            <person name="Hsu C.R."/>
            <person name="Lin T.L."/>
            <person name="Pan Y.J."/>
            <person name="Hsieh P.F."/>
            <person name="Wang J.T."/>
        </authorList>
    </citation>
    <scope>NUCLEOTIDE SEQUENCE [LARGE SCALE GENOMIC DNA]</scope>
    <source>
        <strain evidence="1 2">0507-KN2-1</strain>
    </source>
</reference>
<dbReference type="EMBL" id="AB797215">
    <property type="protein sequence ID" value="BAN78447.1"/>
    <property type="molecule type" value="Genomic_DNA"/>
</dbReference>
<organism evidence="1 2">
    <name type="scientific">Klebsiella phage 0507-KN2-1</name>
    <name type="common">Taipeivirus 0507KN21</name>
    <dbReference type="NCBI Taxonomy" id="2991282"/>
    <lineage>
        <taxon>Viruses</taxon>
        <taxon>Duplodnaviria</taxon>
        <taxon>Heunggongvirae</taxon>
        <taxon>Uroviricota</taxon>
        <taxon>Caudoviricetes</taxon>
        <taxon>Pantevenvirales</taxon>
        <taxon>Ackermannviridae</taxon>
        <taxon>Taipeivirus</taxon>
        <taxon>Taipeivirus 0507KN21</taxon>
    </lineage>
</organism>
<sequence length="657" mass="69654">MNPQFSQAGGSVSKDVNKQSIARVLGVKMSDVAYLKAGLLVDSYKVLYDKTTQTCWYRGTATGTVTSWGIADDALTLVTASGSYTLSNADLRQTLNSSKGFGLVGQVPSFTALRSVVPTYAGQSILLRSHPAGWAAMNHGPVGGGEFIARAGTAVDDGGYICVPTGQTAYYWQRIPKDRGKVCATEFGLYDGAALDDILTNAINYCIKNSLGNLSVPALGPAGYTIAGGLEFVNSTNGLIIEGPGMATKGTSPVITHTGANIALTFKRTTQAQSLFNAVILKNFTIVGNALATAFVRFSDFYGGSVFDTVARDYTIGTVIDVYNDKGWTEVLRVDNVVVRTSQRGIWFHSNPASTDDQTLSFYGASITNFGFQHGITGASYGIYVGDGTRADNLYNCNIDMMGWWEVGGNSTALYAADKARVDGAANFRYDGFAANAITSSSQPCRLVRKAGTTGYVKLNCKNYKHEAGLGLTAGVTQLTIRPWLAIAEAVAGSGTPHPTLPAESIISVPGMKCKLTGTLFKGQNSVVSVVGLPAWHRYKVTTRCGLSSTAQQQYIVNIPNATNGGITTRTDSVPKAATNTNTTTTIDGTTATSVSTSSTTNSNKNFEPFYITNAGNLADNTYSTTNTMSFDIHLDGTQSNVVNDTYPVSIEIEAID</sequence>
<proteinExistence type="predicted"/>
<dbReference type="Proteomes" id="UP000015925">
    <property type="component" value="Segment"/>
</dbReference>
<dbReference type="OrthoDB" id="3014at10239"/>
<organismHost>
    <name type="scientific">Klebsiella</name>
    <dbReference type="NCBI Taxonomy" id="570"/>
</organismHost>
<evidence type="ECO:0000313" key="1">
    <source>
        <dbReference type="EMBL" id="BAN78447.1"/>
    </source>
</evidence>
<name>S6CGH3_BPK05</name>
<keyword evidence="2" id="KW-1185">Reference proteome</keyword>